<gene>
    <name evidence="10" type="ORF">NAES01612_LOCUS20046</name>
</gene>
<evidence type="ECO:0000256" key="2">
    <source>
        <dbReference type="ARBA" id="ARBA00006375"/>
    </source>
</evidence>
<evidence type="ECO:0000256" key="9">
    <source>
        <dbReference type="RuleBase" id="RU000488"/>
    </source>
</evidence>
<evidence type="ECO:0000256" key="8">
    <source>
        <dbReference type="PROSITE-ProRule" id="PRU00282"/>
    </source>
</evidence>
<dbReference type="AlphaFoldDB" id="A0A7S4P7M3"/>
<organism evidence="10">
    <name type="scientific">Paramoeba aestuarina</name>
    <dbReference type="NCBI Taxonomy" id="180227"/>
    <lineage>
        <taxon>Eukaryota</taxon>
        <taxon>Amoebozoa</taxon>
        <taxon>Discosea</taxon>
        <taxon>Flabellinia</taxon>
        <taxon>Dactylopodida</taxon>
        <taxon>Paramoebidae</taxon>
        <taxon>Paramoeba</taxon>
    </lineage>
</organism>
<name>A0A7S4P7M3_9EUKA</name>
<evidence type="ECO:0000256" key="3">
    <source>
        <dbReference type="ARBA" id="ARBA00022448"/>
    </source>
</evidence>
<keyword evidence="3 9" id="KW-0813">Transport</keyword>
<accession>A0A7S4P7M3</accession>
<comment type="similarity">
    <text evidence="2 9">Belongs to the mitochondrial carrier (TC 2.A.29) family.</text>
</comment>
<comment type="subcellular location">
    <subcellularLocation>
        <location evidence="1">Membrane</location>
        <topology evidence="1">Multi-pass membrane protein</topology>
    </subcellularLocation>
</comment>
<sequence>MVNSGFALFLYRPIRESLSQSSFFNASKKGGEGEGKLPLWWKMGIAAGGSAVGQMVSTPMDVLKVRLQADGHRKAFNKPPLYENMTHAWVTIYKGEGLRGFWKGWQPGVQRSAIVGGVGLSVYDQCKDELEQRGVGRGSTIGQVMASFVSGVSCVLVSVPLDVVKVRMMAKGGEGVKGGVVRMMATIAKQEGFLALYKGLLPTYVRMAPWQFVFFVTMENIMGFLSGEWF</sequence>
<dbReference type="InterPro" id="IPR023395">
    <property type="entry name" value="MCP_dom_sf"/>
</dbReference>
<keyword evidence="6" id="KW-1133">Transmembrane helix</keyword>
<feature type="repeat" description="Solcar" evidence="8">
    <location>
        <begin position="138"/>
        <end position="224"/>
    </location>
</feature>
<dbReference type="GO" id="GO:0016020">
    <property type="term" value="C:membrane"/>
    <property type="evidence" value="ECO:0007669"/>
    <property type="project" value="UniProtKB-SubCell"/>
</dbReference>
<keyword evidence="7 8" id="KW-0472">Membrane</keyword>
<evidence type="ECO:0008006" key="11">
    <source>
        <dbReference type="Google" id="ProtNLM"/>
    </source>
</evidence>
<dbReference type="EMBL" id="HBKR01030571">
    <property type="protein sequence ID" value="CAE2325960.1"/>
    <property type="molecule type" value="Transcribed_RNA"/>
</dbReference>
<keyword evidence="5" id="KW-0677">Repeat</keyword>
<dbReference type="InterPro" id="IPR018108">
    <property type="entry name" value="MCP_transmembrane"/>
</dbReference>
<dbReference type="PROSITE" id="PS50920">
    <property type="entry name" value="SOLCAR"/>
    <property type="match status" value="2"/>
</dbReference>
<dbReference type="PANTHER" id="PTHR45618">
    <property type="entry name" value="MITOCHONDRIAL DICARBOXYLATE CARRIER-RELATED"/>
    <property type="match status" value="1"/>
</dbReference>
<evidence type="ECO:0000256" key="5">
    <source>
        <dbReference type="ARBA" id="ARBA00022737"/>
    </source>
</evidence>
<dbReference type="Pfam" id="PF00153">
    <property type="entry name" value="Mito_carr"/>
    <property type="match status" value="2"/>
</dbReference>
<dbReference type="InterPro" id="IPR050391">
    <property type="entry name" value="Mito_Metabolite_Transporter"/>
</dbReference>
<evidence type="ECO:0000256" key="1">
    <source>
        <dbReference type="ARBA" id="ARBA00004141"/>
    </source>
</evidence>
<keyword evidence="4 8" id="KW-0812">Transmembrane</keyword>
<feature type="repeat" description="Solcar" evidence="8">
    <location>
        <begin position="37"/>
        <end position="129"/>
    </location>
</feature>
<dbReference type="SUPFAM" id="SSF103506">
    <property type="entry name" value="Mitochondrial carrier"/>
    <property type="match status" value="1"/>
</dbReference>
<evidence type="ECO:0000256" key="4">
    <source>
        <dbReference type="ARBA" id="ARBA00022692"/>
    </source>
</evidence>
<dbReference type="Gene3D" id="1.50.40.10">
    <property type="entry name" value="Mitochondrial carrier domain"/>
    <property type="match status" value="1"/>
</dbReference>
<evidence type="ECO:0000256" key="7">
    <source>
        <dbReference type="ARBA" id="ARBA00023136"/>
    </source>
</evidence>
<protein>
    <recommendedName>
        <fullName evidence="11">Mitochondrial carrier protein</fullName>
    </recommendedName>
</protein>
<evidence type="ECO:0000256" key="6">
    <source>
        <dbReference type="ARBA" id="ARBA00022989"/>
    </source>
</evidence>
<evidence type="ECO:0000313" key="10">
    <source>
        <dbReference type="EMBL" id="CAE2325960.1"/>
    </source>
</evidence>
<proteinExistence type="inferred from homology"/>
<reference evidence="10" key="1">
    <citation type="submission" date="2021-01" db="EMBL/GenBank/DDBJ databases">
        <authorList>
            <person name="Corre E."/>
            <person name="Pelletier E."/>
            <person name="Niang G."/>
            <person name="Scheremetjew M."/>
            <person name="Finn R."/>
            <person name="Kale V."/>
            <person name="Holt S."/>
            <person name="Cochrane G."/>
            <person name="Meng A."/>
            <person name="Brown T."/>
            <person name="Cohen L."/>
        </authorList>
    </citation>
    <scope>NUCLEOTIDE SEQUENCE</scope>
    <source>
        <strain evidence="10">SoJaBio B1-5/56/2</strain>
    </source>
</reference>